<evidence type="ECO:0000256" key="2">
    <source>
        <dbReference type="ARBA" id="ARBA00023012"/>
    </source>
</evidence>
<dbReference type="EMBL" id="BMYR01000006">
    <property type="protein sequence ID" value="GGW61784.1"/>
    <property type="molecule type" value="Genomic_DNA"/>
</dbReference>
<dbReference type="PROSITE" id="PS50110">
    <property type="entry name" value="RESPONSE_REGULATORY"/>
    <property type="match status" value="1"/>
</dbReference>
<keyword evidence="2" id="KW-0902">Two-component regulatory system</keyword>
<dbReference type="Gene3D" id="3.40.50.2300">
    <property type="match status" value="1"/>
</dbReference>
<protein>
    <recommendedName>
        <fullName evidence="4">Response regulatory domain-containing protein</fullName>
    </recommendedName>
</protein>
<evidence type="ECO:0000313" key="5">
    <source>
        <dbReference type="EMBL" id="GGW61784.1"/>
    </source>
</evidence>
<gene>
    <name evidence="5" type="ORF">GCM10008111_17460</name>
</gene>
<reference evidence="6" key="1">
    <citation type="journal article" date="2019" name="Int. J. Syst. Evol. Microbiol.">
        <title>The Global Catalogue of Microorganisms (GCM) 10K type strain sequencing project: providing services to taxonomists for standard genome sequencing and annotation.</title>
        <authorList>
            <consortium name="The Broad Institute Genomics Platform"/>
            <consortium name="The Broad Institute Genome Sequencing Center for Infectious Disease"/>
            <person name="Wu L."/>
            <person name="Ma J."/>
        </authorList>
    </citation>
    <scope>NUCLEOTIDE SEQUENCE [LARGE SCALE GENOMIC DNA]</scope>
    <source>
        <strain evidence="6">KCTC 23723</strain>
    </source>
</reference>
<name>A0ABQ2WN76_9ALTE</name>
<proteinExistence type="predicted"/>
<evidence type="ECO:0000256" key="3">
    <source>
        <dbReference type="PROSITE-ProRule" id="PRU00169"/>
    </source>
</evidence>
<accession>A0ABQ2WN76</accession>
<dbReference type="PANTHER" id="PTHR45339">
    <property type="entry name" value="HYBRID SIGNAL TRANSDUCTION HISTIDINE KINASE J"/>
    <property type="match status" value="1"/>
</dbReference>
<dbReference type="InterPro" id="IPR001789">
    <property type="entry name" value="Sig_transdc_resp-reg_receiver"/>
</dbReference>
<dbReference type="Pfam" id="PF00072">
    <property type="entry name" value="Response_reg"/>
    <property type="match status" value="1"/>
</dbReference>
<keyword evidence="6" id="KW-1185">Reference proteome</keyword>
<keyword evidence="1 3" id="KW-0597">Phosphoprotein</keyword>
<comment type="caution">
    <text evidence="5">The sequence shown here is derived from an EMBL/GenBank/DDBJ whole genome shotgun (WGS) entry which is preliminary data.</text>
</comment>
<dbReference type="SUPFAM" id="SSF52172">
    <property type="entry name" value="CheY-like"/>
    <property type="match status" value="1"/>
</dbReference>
<evidence type="ECO:0000313" key="6">
    <source>
        <dbReference type="Proteomes" id="UP000634667"/>
    </source>
</evidence>
<sequence>MLEKLGCMVTAVDNGNAALLHAEQHLFDLIFLDEQMPGLNGSDVAIKLCAKEQLNRDTPKIALTGITDPDELSALFKKGITHYLKKPITKPALESFLNNWPTVY</sequence>
<dbReference type="CDD" id="cd17546">
    <property type="entry name" value="REC_hyHK_CKI1_RcsC-like"/>
    <property type="match status" value="1"/>
</dbReference>
<dbReference type="InterPro" id="IPR011006">
    <property type="entry name" value="CheY-like_superfamily"/>
</dbReference>
<evidence type="ECO:0000256" key="1">
    <source>
        <dbReference type="ARBA" id="ARBA00022553"/>
    </source>
</evidence>
<dbReference type="Proteomes" id="UP000634667">
    <property type="component" value="Unassembled WGS sequence"/>
</dbReference>
<evidence type="ECO:0000259" key="4">
    <source>
        <dbReference type="PROSITE" id="PS50110"/>
    </source>
</evidence>
<organism evidence="5 6">
    <name type="scientific">Alishewanella tabrizica</name>
    <dbReference type="NCBI Taxonomy" id="671278"/>
    <lineage>
        <taxon>Bacteria</taxon>
        <taxon>Pseudomonadati</taxon>
        <taxon>Pseudomonadota</taxon>
        <taxon>Gammaproteobacteria</taxon>
        <taxon>Alteromonadales</taxon>
        <taxon>Alteromonadaceae</taxon>
        <taxon>Alishewanella</taxon>
    </lineage>
</organism>
<dbReference type="PANTHER" id="PTHR45339:SF1">
    <property type="entry name" value="HYBRID SIGNAL TRANSDUCTION HISTIDINE KINASE J"/>
    <property type="match status" value="1"/>
</dbReference>
<feature type="modified residue" description="4-aspartylphosphate" evidence="3">
    <location>
        <position position="33"/>
    </location>
</feature>
<feature type="domain" description="Response regulatory" evidence="4">
    <location>
        <begin position="1"/>
        <end position="101"/>
    </location>
</feature>